<evidence type="ECO:0008006" key="4">
    <source>
        <dbReference type="Google" id="ProtNLM"/>
    </source>
</evidence>
<accession>A0A9P6ZGN4</accession>
<keyword evidence="1" id="KW-0732">Signal</keyword>
<keyword evidence="3" id="KW-1185">Reference proteome</keyword>
<dbReference type="AlphaFoldDB" id="A0A9P6ZGN4"/>
<dbReference type="EMBL" id="JABBWD010000129">
    <property type="protein sequence ID" value="KAG1764268.1"/>
    <property type="molecule type" value="Genomic_DNA"/>
</dbReference>
<gene>
    <name evidence="2" type="ORF">EV702DRAFT_1154414</name>
</gene>
<evidence type="ECO:0000313" key="3">
    <source>
        <dbReference type="Proteomes" id="UP000714275"/>
    </source>
</evidence>
<reference evidence="2" key="1">
    <citation type="journal article" date="2020" name="New Phytol.">
        <title>Comparative genomics reveals dynamic genome evolution in host specialist ectomycorrhizal fungi.</title>
        <authorList>
            <person name="Lofgren L.A."/>
            <person name="Nguyen N.H."/>
            <person name="Vilgalys R."/>
            <person name="Ruytinx J."/>
            <person name="Liao H.L."/>
            <person name="Branco S."/>
            <person name="Kuo A."/>
            <person name="LaButti K."/>
            <person name="Lipzen A."/>
            <person name="Andreopoulos W."/>
            <person name="Pangilinan J."/>
            <person name="Riley R."/>
            <person name="Hundley H."/>
            <person name="Na H."/>
            <person name="Barry K."/>
            <person name="Grigoriev I.V."/>
            <person name="Stajich J.E."/>
            <person name="Kennedy P.G."/>
        </authorList>
    </citation>
    <scope>NUCLEOTIDE SEQUENCE</scope>
    <source>
        <strain evidence="2">DOB743</strain>
    </source>
</reference>
<feature type="signal peptide" evidence="1">
    <location>
        <begin position="1"/>
        <end position="26"/>
    </location>
</feature>
<organism evidence="2 3">
    <name type="scientific">Suillus placidus</name>
    <dbReference type="NCBI Taxonomy" id="48579"/>
    <lineage>
        <taxon>Eukaryota</taxon>
        <taxon>Fungi</taxon>
        <taxon>Dikarya</taxon>
        <taxon>Basidiomycota</taxon>
        <taxon>Agaricomycotina</taxon>
        <taxon>Agaricomycetes</taxon>
        <taxon>Agaricomycetidae</taxon>
        <taxon>Boletales</taxon>
        <taxon>Suillineae</taxon>
        <taxon>Suillaceae</taxon>
        <taxon>Suillus</taxon>
    </lineage>
</organism>
<comment type="caution">
    <text evidence="2">The sequence shown here is derived from an EMBL/GenBank/DDBJ whole genome shotgun (WGS) entry which is preliminary data.</text>
</comment>
<protein>
    <recommendedName>
        <fullName evidence="4">Secreted protein</fullName>
    </recommendedName>
</protein>
<name>A0A9P6ZGN4_9AGAM</name>
<sequence>MVFRWLRRYPNLTRLLLYLAYRRVECCCVGQPVLALQRSSREEYVPCVSARLITANVYLSRPTCRHIGWVANAQSVVR</sequence>
<evidence type="ECO:0000256" key="1">
    <source>
        <dbReference type="SAM" id="SignalP"/>
    </source>
</evidence>
<feature type="chain" id="PRO_5040251053" description="Secreted protein" evidence="1">
    <location>
        <begin position="27"/>
        <end position="78"/>
    </location>
</feature>
<proteinExistence type="predicted"/>
<evidence type="ECO:0000313" key="2">
    <source>
        <dbReference type="EMBL" id="KAG1764268.1"/>
    </source>
</evidence>
<dbReference type="Proteomes" id="UP000714275">
    <property type="component" value="Unassembled WGS sequence"/>
</dbReference>